<dbReference type="InterPro" id="IPR005467">
    <property type="entry name" value="His_kinase_dom"/>
</dbReference>
<dbReference type="InterPro" id="IPR003661">
    <property type="entry name" value="HisK_dim/P_dom"/>
</dbReference>
<evidence type="ECO:0000256" key="7">
    <source>
        <dbReference type="SAM" id="Phobius"/>
    </source>
</evidence>
<dbReference type="SUPFAM" id="SSF47384">
    <property type="entry name" value="Homodimeric domain of signal transducing histidine kinase"/>
    <property type="match status" value="1"/>
</dbReference>
<evidence type="ECO:0000256" key="4">
    <source>
        <dbReference type="ARBA" id="ARBA00022679"/>
    </source>
</evidence>
<accession>A0ABS5HK55</accession>
<evidence type="ECO:0000256" key="2">
    <source>
        <dbReference type="ARBA" id="ARBA00012438"/>
    </source>
</evidence>
<evidence type="ECO:0000256" key="5">
    <source>
        <dbReference type="ARBA" id="ARBA00022777"/>
    </source>
</evidence>
<dbReference type="Gene3D" id="3.30.565.10">
    <property type="entry name" value="Histidine kinase-like ATPase, C-terminal domain"/>
    <property type="match status" value="1"/>
</dbReference>
<dbReference type="Pfam" id="PF02518">
    <property type="entry name" value="HATPase_c"/>
    <property type="match status" value="1"/>
</dbReference>
<dbReference type="EC" id="2.7.13.3" evidence="2"/>
<proteinExistence type="predicted"/>
<dbReference type="InterPro" id="IPR036890">
    <property type="entry name" value="HATPase_C_sf"/>
</dbReference>
<evidence type="ECO:0000313" key="10">
    <source>
        <dbReference type="Proteomes" id="UP000682951"/>
    </source>
</evidence>
<dbReference type="PANTHER" id="PTHR45453">
    <property type="entry name" value="PHOSPHATE REGULON SENSOR PROTEIN PHOR"/>
    <property type="match status" value="1"/>
</dbReference>
<protein>
    <recommendedName>
        <fullName evidence="2">histidine kinase</fullName>
        <ecNumber evidence="2">2.7.13.3</ecNumber>
    </recommendedName>
</protein>
<feature type="domain" description="Histidine kinase" evidence="8">
    <location>
        <begin position="184"/>
        <end position="385"/>
    </location>
</feature>
<evidence type="ECO:0000256" key="3">
    <source>
        <dbReference type="ARBA" id="ARBA00022553"/>
    </source>
</evidence>
<dbReference type="InterPro" id="IPR050351">
    <property type="entry name" value="BphY/WalK/GraS-like"/>
</dbReference>
<keyword evidence="5 9" id="KW-0418">Kinase</keyword>
<keyword evidence="7" id="KW-1133">Transmembrane helix</keyword>
<dbReference type="PROSITE" id="PS50109">
    <property type="entry name" value="HIS_KIN"/>
    <property type="match status" value="1"/>
</dbReference>
<name>A0ABS5HK55_9BACT</name>
<organism evidence="9 10">
    <name type="scientific">Campylobacter anatolicus</name>
    <dbReference type="NCBI Taxonomy" id="2829105"/>
    <lineage>
        <taxon>Bacteria</taxon>
        <taxon>Pseudomonadati</taxon>
        <taxon>Campylobacterota</taxon>
        <taxon>Epsilonproteobacteria</taxon>
        <taxon>Campylobacterales</taxon>
        <taxon>Campylobacteraceae</taxon>
        <taxon>Campylobacter</taxon>
    </lineage>
</organism>
<dbReference type="InterPro" id="IPR003594">
    <property type="entry name" value="HATPase_dom"/>
</dbReference>
<dbReference type="EMBL" id="JAGSSW010000004">
    <property type="protein sequence ID" value="MBR8464007.1"/>
    <property type="molecule type" value="Genomic_DNA"/>
</dbReference>
<feature type="transmembrane region" description="Helical" evidence="7">
    <location>
        <begin position="12"/>
        <end position="28"/>
    </location>
</feature>
<evidence type="ECO:0000256" key="6">
    <source>
        <dbReference type="ARBA" id="ARBA00023012"/>
    </source>
</evidence>
<dbReference type="PANTHER" id="PTHR45453:SF1">
    <property type="entry name" value="PHOSPHATE REGULON SENSOR PROTEIN PHOR"/>
    <property type="match status" value="1"/>
</dbReference>
<sequence>MPYKTKILSKILSLYLITSAIFLGYFFINDYRMKKDTLILNEVKNLKEIKMGIYMKARMDGIDKINTLSNEKNIKTCIFSQDGTELYNEIDCNKFNKKSEVQDDKVVIFEPIQTMDVATDELSKANILLIGKDIKSEILNLKIKSILKLLIALSAILFIAYYLAKLSLEPLYTKITTLNRFIKDSTHEINTPLSIIMMSIETTDKNSLNERNLKRFNNIELAAKSLNNVYDTLVHLAFDTNKKIVKEEIDLKELLSERLDYFAPFFTKRALKIDINLKKATIKANRYEMSKIFDNLLSNAAKYTNLGGNVYIILEQNSFSITNTGNGISKEQQAQIYERYTRFNADQGGFGIGLSLVKQSCKNNDITIKCNSCIGKETTFSLQWV</sequence>
<keyword evidence="7" id="KW-0812">Transmembrane</keyword>
<evidence type="ECO:0000256" key="1">
    <source>
        <dbReference type="ARBA" id="ARBA00000085"/>
    </source>
</evidence>
<keyword evidence="6" id="KW-0902">Two-component regulatory system</keyword>
<dbReference type="SMART" id="SM00387">
    <property type="entry name" value="HATPase_c"/>
    <property type="match status" value="1"/>
</dbReference>
<dbReference type="InterPro" id="IPR036097">
    <property type="entry name" value="HisK_dim/P_sf"/>
</dbReference>
<dbReference type="GO" id="GO:0016301">
    <property type="term" value="F:kinase activity"/>
    <property type="evidence" value="ECO:0007669"/>
    <property type="project" value="UniProtKB-KW"/>
</dbReference>
<comment type="catalytic activity">
    <reaction evidence="1">
        <text>ATP + protein L-histidine = ADP + protein N-phospho-L-histidine.</text>
        <dbReference type="EC" id="2.7.13.3"/>
    </reaction>
</comment>
<evidence type="ECO:0000259" key="8">
    <source>
        <dbReference type="PROSITE" id="PS50109"/>
    </source>
</evidence>
<dbReference type="Proteomes" id="UP000682951">
    <property type="component" value="Unassembled WGS sequence"/>
</dbReference>
<comment type="caution">
    <text evidence="9">The sequence shown here is derived from an EMBL/GenBank/DDBJ whole genome shotgun (WGS) entry which is preliminary data.</text>
</comment>
<dbReference type="SMART" id="SM00388">
    <property type="entry name" value="HisKA"/>
    <property type="match status" value="1"/>
</dbReference>
<keyword evidence="3" id="KW-0597">Phosphoprotein</keyword>
<dbReference type="Gene3D" id="1.10.287.130">
    <property type="match status" value="1"/>
</dbReference>
<dbReference type="SUPFAM" id="SSF55874">
    <property type="entry name" value="ATPase domain of HSP90 chaperone/DNA topoisomerase II/histidine kinase"/>
    <property type="match status" value="1"/>
</dbReference>
<dbReference type="RefSeq" id="WP_212142034.1">
    <property type="nucleotide sequence ID" value="NZ_JAGSSW010000004.1"/>
</dbReference>
<dbReference type="CDD" id="cd00082">
    <property type="entry name" value="HisKA"/>
    <property type="match status" value="1"/>
</dbReference>
<gene>
    <name evidence="9" type="ORF">KDD93_05405</name>
</gene>
<keyword evidence="10" id="KW-1185">Reference proteome</keyword>
<evidence type="ECO:0000313" key="9">
    <source>
        <dbReference type="EMBL" id="MBR8464007.1"/>
    </source>
</evidence>
<keyword evidence="7" id="KW-0472">Membrane</keyword>
<reference evidence="9 10" key="1">
    <citation type="submission" date="2021-04" db="EMBL/GenBank/DDBJ databases">
        <title>Molecular and phenotypic characterization and identification of bacterial isolates recovered from the Anatolian ground squirrels (Spermophilus xanthoprymnus) and which have the potential to form a new species in the Campylobacter genus.</title>
        <authorList>
            <person name="Aydin F."/>
            <person name="Abay S."/>
            <person name="Kayman T."/>
            <person name="Karakaya E."/>
            <person name="Mustak H.K."/>
            <person name="Mustak I.B."/>
            <person name="Bilgin N."/>
            <person name="Duzler A."/>
            <person name="Sahin O."/>
            <person name="Guran O."/>
            <person name="Saticioglu I.B."/>
        </authorList>
    </citation>
    <scope>NUCLEOTIDE SEQUENCE [LARGE SCALE GENOMIC DNA]</scope>
    <source>
        <strain evidence="10">faydin-G24</strain>
    </source>
</reference>
<keyword evidence="4" id="KW-0808">Transferase</keyword>
<feature type="transmembrane region" description="Helical" evidence="7">
    <location>
        <begin position="145"/>
        <end position="164"/>
    </location>
</feature>
<dbReference type="Pfam" id="PF00512">
    <property type="entry name" value="HisKA"/>
    <property type="match status" value="1"/>
</dbReference>